<dbReference type="InterPro" id="IPR006195">
    <property type="entry name" value="aa-tRNA-synth_II"/>
</dbReference>
<dbReference type="GO" id="GO:0006418">
    <property type="term" value="P:tRNA aminoacylation for protein translation"/>
    <property type="evidence" value="ECO:0007669"/>
    <property type="project" value="InterPro"/>
</dbReference>
<evidence type="ECO:0000256" key="8">
    <source>
        <dbReference type="ARBA" id="ARBA00023146"/>
    </source>
</evidence>
<comment type="pathway">
    <text evidence="1">Aminoacyl-tRNA biosynthesis; selenocysteinyl-tRNA(Sec) biosynthesis; L-seryl-tRNA(Sec) from L-serine and tRNA(Sec): step 1/1.</text>
</comment>
<evidence type="ECO:0000256" key="3">
    <source>
        <dbReference type="ARBA" id="ARBA00022490"/>
    </source>
</evidence>
<dbReference type="EMBL" id="MIGC01002828">
    <property type="protein sequence ID" value="PHJ20343.1"/>
    <property type="molecule type" value="Genomic_DNA"/>
</dbReference>
<evidence type="ECO:0000256" key="2">
    <source>
        <dbReference type="ARBA" id="ARBA00010728"/>
    </source>
</evidence>
<dbReference type="Pfam" id="PF00587">
    <property type="entry name" value="tRNA-synt_2b"/>
    <property type="match status" value="1"/>
</dbReference>
<keyword evidence="4 15" id="KW-0436">Ligase</keyword>
<dbReference type="PROSITE" id="PS50862">
    <property type="entry name" value="AA_TRNA_LIGASE_II"/>
    <property type="match status" value="1"/>
</dbReference>
<dbReference type="PANTHER" id="PTHR43697:SF1">
    <property type="entry name" value="SERINE--TRNA LIGASE"/>
    <property type="match status" value="1"/>
</dbReference>
<evidence type="ECO:0000256" key="12">
    <source>
        <dbReference type="SAM" id="MobiDB-lite"/>
    </source>
</evidence>
<dbReference type="RefSeq" id="XP_067922032.1">
    <property type="nucleotide sequence ID" value="XM_068065994.1"/>
</dbReference>
<keyword evidence="3" id="KW-0963">Cytoplasm</keyword>
<dbReference type="InterPro" id="IPR045864">
    <property type="entry name" value="aa-tRNA-synth_II/BPL/LPL"/>
</dbReference>
<feature type="region of interest" description="Disordered" evidence="12">
    <location>
        <begin position="262"/>
        <end position="292"/>
    </location>
</feature>
<keyword evidence="5" id="KW-0547">Nucleotide-binding</keyword>
<dbReference type="AlphaFoldDB" id="A0A2C6KWK7"/>
<feature type="compositionally biased region" description="Basic and acidic residues" evidence="12">
    <location>
        <begin position="445"/>
        <end position="464"/>
    </location>
</feature>
<proteinExistence type="inferred from homology"/>
<keyword evidence="8" id="KW-0030">Aminoacyl-tRNA synthetase</keyword>
<evidence type="ECO:0000256" key="11">
    <source>
        <dbReference type="ARBA" id="ARBA00048823"/>
    </source>
</evidence>
<feature type="region of interest" description="Disordered" evidence="12">
    <location>
        <begin position="419"/>
        <end position="506"/>
    </location>
</feature>
<name>A0A2C6KWK7_9APIC</name>
<evidence type="ECO:0000256" key="4">
    <source>
        <dbReference type="ARBA" id="ARBA00022598"/>
    </source>
</evidence>
<dbReference type="GO" id="GO:0005524">
    <property type="term" value="F:ATP binding"/>
    <property type="evidence" value="ECO:0007669"/>
    <property type="project" value="UniProtKB-KW"/>
</dbReference>
<evidence type="ECO:0000313" key="15">
    <source>
        <dbReference type="EMBL" id="PHJ20343.1"/>
    </source>
</evidence>
<evidence type="ECO:0000256" key="7">
    <source>
        <dbReference type="ARBA" id="ARBA00022917"/>
    </source>
</evidence>
<evidence type="ECO:0000256" key="13">
    <source>
        <dbReference type="SAM" id="Phobius"/>
    </source>
</evidence>
<keyword evidence="13" id="KW-0812">Transmembrane</keyword>
<keyword evidence="13" id="KW-0472">Membrane</keyword>
<dbReference type="OrthoDB" id="10264585at2759"/>
<organism evidence="15 16">
    <name type="scientific">Cystoisospora suis</name>
    <dbReference type="NCBI Taxonomy" id="483139"/>
    <lineage>
        <taxon>Eukaryota</taxon>
        <taxon>Sar</taxon>
        <taxon>Alveolata</taxon>
        <taxon>Apicomplexa</taxon>
        <taxon>Conoidasida</taxon>
        <taxon>Coccidia</taxon>
        <taxon>Eucoccidiorida</taxon>
        <taxon>Eimeriorina</taxon>
        <taxon>Sarcocystidae</taxon>
        <taxon>Cystoisospora</taxon>
    </lineage>
</organism>
<evidence type="ECO:0000256" key="9">
    <source>
        <dbReference type="ARBA" id="ARBA00033352"/>
    </source>
</evidence>
<keyword evidence="13" id="KW-1133">Transmembrane helix</keyword>
<accession>A0A2C6KWK7</accession>
<reference evidence="15 16" key="1">
    <citation type="journal article" date="2017" name="Int. J. Parasitol.">
        <title>The genome of the protozoan parasite Cystoisospora suis and a reverse vaccinology approach to identify vaccine candidates.</title>
        <authorList>
            <person name="Palmieri N."/>
            <person name="Shrestha A."/>
            <person name="Ruttkowski B."/>
            <person name="Beck T."/>
            <person name="Vogl C."/>
            <person name="Tomley F."/>
            <person name="Blake D.P."/>
            <person name="Joachim A."/>
        </authorList>
    </citation>
    <scope>NUCLEOTIDE SEQUENCE [LARGE SCALE GENOMIC DNA]</scope>
    <source>
        <strain evidence="15 16">Wien I</strain>
    </source>
</reference>
<feature type="compositionally biased region" description="Polar residues" evidence="12">
    <location>
        <begin position="486"/>
        <end position="497"/>
    </location>
</feature>
<comment type="similarity">
    <text evidence="2">Belongs to the class-II aminoacyl-tRNA synthetase family. Type-1 seryl-tRNA synthetase subfamily.</text>
</comment>
<comment type="catalytic activity">
    <reaction evidence="11">
        <text>tRNA(Ser) + L-serine + ATP = L-seryl-tRNA(Ser) + AMP + diphosphate + H(+)</text>
        <dbReference type="Rhea" id="RHEA:12292"/>
        <dbReference type="Rhea" id="RHEA-COMP:9669"/>
        <dbReference type="Rhea" id="RHEA-COMP:9703"/>
        <dbReference type="ChEBI" id="CHEBI:15378"/>
        <dbReference type="ChEBI" id="CHEBI:30616"/>
        <dbReference type="ChEBI" id="CHEBI:33019"/>
        <dbReference type="ChEBI" id="CHEBI:33384"/>
        <dbReference type="ChEBI" id="CHEBI:78442"/>
        <dbReference type="ChEBI" id="CHEBI:78533"/>
        <dbReference type="ChEBI" id="CHEBI:456215"/>
        <dbReference type="EC" id="6.1.1.11"/>
    </reaction>
</comment>
<dbReference type="GO" id="GO:0004828">
    <property type="term" value="F:serine-tRNA ligase activity"/>
    <property type="evidence" value="ECO:0007669"/>
    <property type="project" value="UniProtKB-EC"/>
</dbReference>
<keyword evidence="16" id="KW-1185">Reference proteome</keyword>
<evidence type="ECO:0000256" key="6">
    <source>
        <dbReference type="ARBA" id="ARBA00022840"/>
    </source>
</evidence>
<keyword evidence="6" id="KW-0067">ATP-binding</keyword>
<feature type="domain" description="Aminoacyl-transfer RNA synthetases class-II family profile" evidence="14">
    <location>
        <begin position="571"/>
        <end position="694"/>
    </location>
</feature>
<protein>
    <recommendedName>
        <fullName evidence="9">Seryl-tRNA(Ser/Sec) synthetase</fullName>
    </recommendedName>
</protein>
<evidence type="ECO:0000313" key="16">
    <source>
        <dbReference type="Proteomes" id="UP000221165"/>
    </source>
</evidence>
<evidence type="ECO:0000256" key="1">
    <source>
        <dbReference type="ARBA" id="ARBA00005045"/>
    </source>
</evidence>
<dbReference type="VEuPathDB" id="ToxoDB:CSUI_005826"/>
<evidence type="ECO:0000256" key="10">
    <source>
        <dbReference type="ARBA" id="ARBA00047929"/>
    </source>
</evidence>
<sequence>MGNNTRKRSSPDGSPTAHNDKVDSTAPRLSLCTPPPCRTCRPFLLFFFLSLFPLSALVSLACTSVTLTSPHLSIHLLFSHKHTVPHSSSSRGSADISRVFLQRRFEAARKLTGLRQASQGHLGQPTVSSPLIRSARSGESAQLVRSSLFFPRPPSKFRALASFLSLGGPFCSDALRRGFRLFRLCEVLCGGRGRCGLAPKKPCLLAGPYPFCRCTSRPWDLRAIQAGKAEDGQNVQGNGETSSQNPCRFDREAVAIGDSPREACRKAKGRPTANEQISGGTGLTPQPKTDGKERRLEMMNIRHLAERGEEVVDVLLRRHEPEDLVEAARKLTEELLPKQRQLQLAAWRAFTERRKCAADYEHYSKKTVVVSGQSAGAAELLHKAARSRKEASACLRELRACEKATELIIRRLPNALDERVPSGADATGNRETMRWTPHSSSRANVHRDEVGAAHSTTEDPRVPVEDLNNEQDETPDAPAGIVGRRSSASPDNGFSEDTSQRKDGVGYSEMKGHADLIRAFEGDTHADATTKMAGRRHVALRGPVAQLHRALKNFFLDFILRTNQFQEVGLAPLIVSRSAIEGTGQLPRLESALFPLSRSKKLQVSGEDGFLIPTAEVPLVGLFRQRILAEEDLPIRLVGATPCFRLEDGAYGRGSKGLIRQQVFEKVETVVICTPEQAEREHRRLRKIAAVLLQ</sequence>
<evidence type="ECO:0000256" key="5">
    <source>
        <dbReference type="ARBA" id="ARBA00022741"/>
    </source>
</evidence>
<dbReference type="InterPro" id="IPR002314">
    <property type="entry name" value="aa-tRNA-synt_IIb"/>
</dbReference>
<dbReference type="GeneID" id="94429205"/>
<comment type="caution">
    <text evidence="15">The sequence shown here is derived from an EMBL/GenBank/DDBJ whole genome shotgun (WGS) entry which is preliminary data.</text>
</comment>
<comment type="catalytic activity">
    <reaction evidence="10">
        <text>tRNA(Sec) + L-serine + ATP = L-seryl-tRNA(Sec) + AMP + diphosphate + H(+)</text>
        <dbReference type="Rhea" id="RHEA:42580"/>
        <dbReference type="Rhea" id="RHEA-COMP:9742"/>
        <dbReference type="Rhea" id="RHEA-COMP:10128"/>
        <dbReference type="ChEBI" id="CHEBI:15378"/>
        <dbReference type="ChEBI" id="CHEBI:30616"/>
        <dbReference type="ChEBI" id="CHEBI:33019"/>
        <dbReference type="ChEBI" id="CHEBI:33384"/>
        <dbReference type="ChEBI" id="CHEBI:78442"/>
        <dbReference type="ChEBI" id="CHEBI:78533"/>
        <dbReference type="ChEBI" id="CHEBI:456215"/>
        <dbReference type="EC" id="6.1.1.11"/>
    </reaction>
</comment>
<feature type="compositionally biased region" description="Polar residues" evidence="12">
    <location>
        <begin position="273"/>
        <end position="287"/>
    </location>
</feature>
<feature type="region of interest" description="Disordered" evidence="12">
    <location>
        <begin position="1"/>
        <end position="25"/>
    </location>
</feature>
<dbReference type="SUPFAM" id="SSF55681">
    <property type="entry name" value="Class II aaRS and biotin synthetases"/>
    <property type="match status" value="1"/>
</dbReference>
<dbReference type="Gene3D" id="3.30.930.10">
    <property type="entry name" value="Bira Bifunctional Protein, Domain 2"/>
    <property type="match status" value="1"/>
</dbReference>
<dbReference type="Proteomes" id="UP000221165">
    <property type="component" value="Unassembled WGS sequence"/>
</dbReference>
<gene>
    <name evidence="15" type="ORF">CSUI_005826</name>
</gene>
<evidence type="ECO:0000259" key="14">
    <source>
        <dbReference type="PROSITE" id="PS50862"/>
    </source>
</evidence>
<feature type="transmembrane region" description="Helical" evidence="13">
    <location>
        <begin position="43"/>
        <end position="67"/>
    </location>
</feature>
<keyword evidence="7" id="KW-0648">Protein biosynthesis</keyword>
<dbReference type="PANTHER" id="PTHR43697">
    <property type="entry name" value="SERYL-TRNA SYNTHETASE"/>
    <property type="match status" value="1"/>
</dbReference>